<dbReference type="InterPro" id="IPR037914">
    <property type="entry name" value="SpoVT-AbrB_sf"/>
</dbReference>
<reference evidence="3" key="1">
    <citation type="submission" date="2007-11" db="EMBL/GenBank/DDBJ databases">
        <authorList>
            <person name="Fulton L."/>
            <person name="Clifton S."/>
            <person name="Fulton B."/>
            <person name="Xu J."/>
            <person name="Minx P."/>
            <person name="Pepin K.H."/>
            <person name="Johnson M."/>
            <person name="Thiruvilangam P."/>
            <person name="Bhonagiri V."/>
            <person name="Nash W.E."/>
            <person name="Mardis E.R."/>
            <person name="Wilson R.K."/>
        </authorList>
    </citation>
    <scope>NUCLEOTIDE SEQUENCE [LARGE SCALE GENOMIC DNA]</scope>
    <source>
        <strain evidence="3">DSM 1402</strain>
    </source>
</reference>
<dbReference type="SMART" id="SM00966">
    <property type="entry name" value="SpoVT_AbrB"/>
    <property type="match status" value="1"/>
</dbReference>
<dbReference type="SUPFAM" id="SSF47413">
    <property type="entry name" value="lambda repressor-like DNA-binding domains"/>
    <property type="match status" value="1"/>
</dbReference>
<comment type="caution">
    <text evidence="3">The sequence shown here is derived from an EMBL/GenBank/DDBJ whole genome shotgun (WGS) entry which is preliminary data.</text>
</comment>
<feature type="domain" description="HTH cro/C1-type" evidence="2">
    <location>
        <begin position="12"/>
        <end position="63"/>
    </location>
</feature>
<dbReference type="PROSITE" id="PS50943">
    <property type="entry name" value="HTH_CROC1"/>
    <property type="match status" value="1"/>
</dbReference>
<dbReference type="InterPro" id="IPR001387">
    <property type="entry name" value="Cro/C1-type_HTH"/>
</dbReference>
<dbReference type="Gene3D" id="2.10.260.10">
    <property type="match status" value="1"/>
</dbReference>
<dbReference type="PANTHER" id="PTHR46558:SF11">
    <property type="entry name" value="HTH-TYPE TRANSCRIPTIONAL REGULATOR XRE"/>
    <property type="match status" value="1"/>
</dbReference>
<dbReference type="InterPro" id="IPR007159">
    <property type="entry name" value="SpoVT-AbrB_dom"/>
</dbReference>
<evidence type="ECO:0000313" key="4">
    <source>
        <dbReference type="Proteomes" id="UP000005798"/>
    </source>
</evidence>
<accession>B0N474</accession>
<dbReference type="InterPro" id="IPR010982">
    <property type="entry name" value="Lambda_DNA-bd_dom_sf"/>
</dbReference>
<keyword evidence="4" id="KW-1185">Reference proteome</keyword>
<dbReference type="eggNOG" id="COG1476">
    <property type="taxonomic scope" value="Bacteria"/>
</dbReference>
<dbReference type="PANTHER" id="PTHR46558">
    <property type="entry name" value="TRACRIPTIONAL REGULATORY PROTEIN-RELATED-RELATED"/>
    <property type="match status" value="1"/>
</dbReference>
<dbReference type="GO" id="GO:0003677">
    <property type="term" value="F:DNA binding"/>
    <property type="evidence" value="ECO:0007669"/>
    <property type="project" value="UniProtKB-KW"/>
</dbReference>
<sequence length="145" mass="16256">MKNMLSTNLVWLRKHYQYTQEEIAQQVGVSRQSVAKWESGESLPDIDSCMALAKIYNVTIDNLINHDEDDAGIVIPPKGKHFFGAVTVGERGQIVIPQEARRIFKISAGDKILILGDEERGLAIVHQRDVINFVSELGVPKNEKD</sequence>
<name>B0N474_9FIRM</name>
<dbReference type="Pfam" id="PF04014">
    <property type="entry name" value="MazE_antitoxin"/>
    <property type="match status" value="1"/>
</dbReference>
<dbReference type="CDD" id="cd00093">
    <property type="entry name" value="HTH_XRE"/>
    <property type="match status" value="1"/>
</dbReference>
<dbReference type="eggNOG" id="COG2002">
    <property type="taxonomic scope" value="Bacteria"/>
</dbReference>
<dbReference type="Pfam" id="PF01381">
    <property type="entry name" value="HTH_3"/>
    <property type="match status" value="1"/>
</dbReference>
<proteinExistence type="predicted"/>
<gene>
    <name evidence="3" type="ORF">CLORAM_01243</name>
</gene>
<dbReference type="Proteomes" id="UP000005798">
    <property type="component" value="Unassembled WGS sequence"/>
</dbReference>
<dbReference type="NCBIfam" id="TIGR01439">
    <property type="entry name" value="lp_hng_hel_AbrB"/>
    <property type="match status" value="1"/>
</dbReference>
<organism evidence="3 4">
    <name type="scientific">Thomasclavelia ramosa DSM 1402</name>
    <dbReference type="NCBI Taxonomy" id="445974"/>
    <lineage>
        <taxon>Bacteria</taxon>
        <taxon>Bacillati</taxon>
        <taxon>Bacillota</taxon>
        <taxon>Erysipelotrichia</taxon>
        <taxon>Erysipelotrichales</taxon>
        <taxon>Coprobacillaceae</taxon>
        <taxon>Thomasclavelia</taxon>
    </lineage>
</organism>
<dbReference type="EMBL" id="ABFX02000004">
    <property type="protein sequence ID" value="EDS19246.1"/>
    <property type="molecule type" value="Genomic_DNA"/>
</dbReference>
<dbReference type="Gene3D" id="1.10.260.40">
    <property type="entry name" value="lambda repressor-like DNA-binding domains"/>
    <property type="match status" value="1"/>
</dbReference>
<keyword evidence="1" id="KW-0238">DNA-binding</keyword>
<evidence type="ECO:0000313" key="3">
    <source>
        <dbReference type="EMBL" id="EDS19246.1"/>
    </source>
</evidence>
<evidence type="ECO:0000259" key="2">
    <source>
        <dbReference type="PROSITE" id="PS50943"/>
    </source>
</evidence>
<evidence type="ECO:0000256" key="1">
    <source>
        <dbReference type="ARBA" id="ARBA00023125"/>
    </source>
</evidence>
<dbReference type="SMART" id="SM00530">
    <property type="entry name" value="HTH_XRE"/>
    <property type="match status" value="1"/>
</dbReference>
<reference evidence="3" key="2">
    <citation type="submission" date="2014-06" db="EMBL/GenBank/DDBJ databases">
        <title>Draft genome sequence of Clostridium ramosum(DSM 1402).</title>
        <authorList>
            <person name="Sudarsanam P."/>
            <person name="Ley R."/>
            <person name="Guruge J."/>
            <person name="Turnbaugh P.J."/>
            <person name="Mahowald M."/>
            <person name="Liep D."/>
            <person name="Gordon J."/>
        </authorList>
    </citation>
    <scope>NUCLEOTIDE SEQUENCE</scope>
    <source>
        <strain evidence="3">DSM 1402</strain>
    </source>
</reference>
<protein>
    <submittedName>
        <fullName evidence="3">Transcriptional regulator, AbrB family</fullName>
    </submittedName>
</protein>
<dbReference type="SUPFAM" id="SSF89447">
    <property type="entry name" value="AbrB/MazE/MraZ-like"/>
    <property type="match status" value="1"/>
</dbReference>
<dbReference type="AlphaFoldDB" id="B0N474"/>
<dbReference type="HOGENOM" id="CLU_133814_0_0_9"/>